<protein>
    <recommendedName>
        <fullName evidence="4">ABC transporter permease</fullName>
    </recommendedName>
</protein>
<organism evidence="2 3">
    <name type="scientific">Gryllotalpicola daejeonensis</name>
    <dbReference type="NCBI Taxonomy" id="993087"/>
    <lineage>
        <taxon>Bacteria</taxon>
        <taxon>Bacillati</taxon>
        <taxon>Actinomycetota</taxon>
        <taxon>Actinomycetes</taxon>
        <taxon>Micrococcales</taxon>
        <taxon>Microbacteriaceae</taxon>
        <taxon>Gryllotalpicola</taxon>
    </lineage>
</organism>
<evidence type="ECO:0000313" key="3">
    <source>
        <dbReference type="Proteomes" id="UP001415169"/>
    </source>
</evidence>
<reference evidence="2" key="1">
    <citation type="journal article" date="2014" name="Int. J. Syst. Evol. Microbiol.">
        <title>Complete genome of a new Firmicutes species belonging to the dominant human colonic microbiota ('Ruminococcus bicirculans') reveals two chromosomes and a selective capacity to utilize plant glucans.</title>
        <authorList>
            <consortium name="NISC Comparative Sequencing Program"/>
            <person name="Wegmann U."/>
            <person name="Louis P."/>
            <person name="Goesmann A."/>
            <person name="Henrissat B."/>
            <person name="Duncan S.H."/>
            <person name="Flint H.J."/>
        </authorList>
    </citation>
    <scope>NUCLEOTIDE SEQUENCE</scope>
    <source>
        <strain evidence="2">JCM 17590</strain>
    </source>
</reference>
<feature type="transmembrane region" description="Helical" evidence="1">
    <location>
        <begin position="66"/>
        <end position="85"/>
    </location>
</feature>
<feature type="transmembrane region" description="Helical" evidence="1">
    <location>
        <begin position="383"/>
        <end position="405"/>
    </location>
</feature>
<feature type="transmembrane region" description="Helical" evidence="1">
    <location>
        <begin position="309"/>
        <end position="333"/>
    </location>
</feature>
<feature type="transmembrane region" description="Helical" evidence="1">
    <location>
        <begin position="345"/>
        <end position="371"/>
    </location>
</feature>
<evidence type="ECO:0008006" key="4">
    <source>
        <dbReference type="Google" id="ProtNLM"/>
    </source>
</evidence>
<keyword evidence="3" id="KW-1185">Reference proteome</keyword>
<accession>A0ABP7ZH90</accession>
<gene>
    <name evidence="2" type="ORF">GCM10022286_10020</name>
</gene>
<feature type="transmembrane region" description="Helical" evidence="1">
    <location>
        <begin position="30"/>
        <end position="54"/>
    </location>
</feature>
<feature type="transmembrane region" description="Helical" evidence="1">
    <location>
        <begin position="240"/>
        <end position="258"/>
    </location>
</feature>
<keyword evidence="1" id="KW-0812">Transmembrane</keyword>
<dbReference type="Proteomes" id="UP001415169">
    <property type="component" value="Unassembled WGS sequence"/>
</dbReference>
<feature type="transmembrane region" description="Helical" evidence="1">
    <location>
        <begin position="178"/>
        <end position="195"/>
    </location>
</feature>
<sequence>MADAFADVPRFLRLKLALLGGAFRRSPWQVVGLVIAALYGIGMTVLLVAALIAARFVPDVASVRSIVIVAGAVVTTGFLLLPLVFGVDDTLDPRKFALFGIPRTRLAVGLAAGSILSVPAIALAISALATVVTWSHGFWLVLLAFLSAVIATATSVLAGRVATAVAGFLLDTRRARELTGVIGVLLIVLISPLVLSLSNVDWGAQGLSVVTIFADILRWSPMGAAWAVPADTAVGNGGTAVLELLIALAMLAALWLAWRALVGHMLVTPSRSGEVKTYSGLGWFGVMPGTAWGAVAARSLSYWGRDARYWVSLIMIPVIPIVILAAFGVVHAIPGNYPALLPLPIMVLFLGWAAHNDVAYDGTAIWLHIVAGTTGLADRIGRLVPLLFIGVPLIVIGTAVSVYFYGDAHVALALVGVTVCELFVGLGLSSVTSTLVPYPVPKPGDSPFAQPQSVGAAAAAVQGFSIAVIFVLSAPAITFGVLGVFVDESWFAASLWAGLVVGVLALVGGVLGGAAIFNRRGPQMLAAAVRAA</sequence>
<feature type="transmembrane region" description="Helical" evidence="1">
    <location>
        <begin position="457"/>
        <end position="485"/>
    </location>
</feature>
<feature type="transmembrane region" description="Helical" evidence="1">
    <location>
        <begin position="491"/>
        <end position="517"/>
    </location>
</feature>
<proteinExistence type="predicted"/>
<keyword evidence="1" id="KW-1133">Transmembrane helix</keyword>
<dbReference type="EMBL" id="BAABBV010000001">
    <property type="protein sequence ID" value="GAA4157900.1"/>
    <property type="molecule type" value="Genomic_DNA"/>
</dbReference>
<feature type="transmembrane region" description="Helical" evidence="1">
    <location>
        <begin position="106"/>
        <end position="132"/>
    </location>
</feature>
<reference evidence="2" key="2">
    <citation type="submission" date="2023-12" db="EMBL/GenBank/DDBJ databases">
        <authorList>
            <person name="Sun Q."/>
            <person name="Inoue M."/>
        </authorList>
    </citation>
    <scope>NUCLEOTIDE SEQUENCE</scope>
    <source>
        <strain evidence="2">JCM 17590</strain>
    </source>
</reference>
<evidence type="ECO:0000256" key="1">
    <source>
        <dbReference type="SAM" id="Phobius"/>
    </source>
</evidence>
<evidence type="ECO:0000313" key="2">
    <source>
        <dbReference type="EMBL" id="GAA4157900.1"/>
    </source>
</evidence>
<name>A0ABP7ZH90_9MICO</name>
<comment type="caution">
    <text evidence="2">The sequence shown here is derived from an EMBL/GenBank/DDBJ whole genome shotgun (WGS) entry which is preliminary data.</text>
</comment>
<keyword evidence="1" id="KW-0472">Membrane</keyword>
<feature type="transmembrane region" description="Helical" evidence="1">
    <location>
        <begin position="411"/>
        <end position="436"/>
    </location>
</feature>
<feature type="transmembrane region" description="Helical" evidence="1">
    <location>
        <begin position="278"/>
        <end position="297"/>
    </location>
</feature>
<feature type="transmembrane region" description="Helical" evidence="1">
    <location>
        <begin position="138"/>
        <end position="158"/>
    </location>
</feature>